<dbReference type="PANTHER" id="PTHR43031">
    <property type="entry name" value="FAD-DEPENDENT OXIDOREDUCTASE"/>
    <property type="match status" value="1"/>
</dbReference>
<dbReference type="SMART" id="SM00450">
    <property type="entry name" value="RHOD"/>
    <property type="match status" value="1"/>
</dbReference>
<reference evidence="2 3" key="1">
    <citation type="submission" date="2018-07" db="EMBL/GenBank/DDBJ databases">
        <title>GABA Modulating Bacteria of the Human Gut Microbiota.</title>
        <authorList>
            <person name="Strandwitz P."/>
            <person name="Kim K.H."/>
            <person name="Terekhova D."/>
            <person name="Liu J.K."/>
            <person name="Sharma A."/>
            <person name="Levering J."/>
            <person name="Mcdonald D."/>
            <person name="Dietrich D."/>
            <person name="Ramadhar T.R."/>
            <person name="Lekbua A."/>
            <person name="Mroue N."/>
            <person name="Liston C."/>
            <person name="Stewart E.J."/>
            <person name="Dubin M.J."/>
            <person name="Zengler K."/>
            <person name="Knight R."/>
            <person name="Gilbert J.A."/>
            <person name="Clardy J."/>
            <person name="Lewis K."/>
        </authorList>
    </citation>
    <scope>NUCLEOTIDE SEQUENCE [LARGE SCALE GENOMIC DNA]</scope>
    <source>
        <strain evidence="2 3">KLE1738</strain>
    </source>
</reference>
<dbReference type="InterPro" id="IPR050229">
    <property type="entry name" value="GlpE_sulfurtransferase"/>
</dbReference>
<comment type="caution">
    <text evidence="2">The sequence shown here is derived from an EMBL/GenBank/DDBJ whole genome shotgun (WGS) entry which is preliminary data.</text>
</comment>
<evidence type="ECO:0000313" key="2">
    <source>
        <dbReference type="EMBL" id="RFT06150.1"/>
    </source>
</evidence>
<accession>A0A3E2B298</accession>
<keyword evidence="3" id="KW-1185">Reference proteome</keyword>
<dbReference type="Pfam" id="PF00581">
    <property type="entry name" value="Rhodanese"/>
    <property type="match status" value="1"/>
</dbReference>
<feature type="domain" description="Rhodanese" evidence="1">
    <location>
        <begin position="21"/>
        <end position="106"/>
    </location>
</feature>
<dbReference type="GeneID" id="97995885"/>
<dbReference type="Gene3D" id="3.40.250.10">
    <property type="entry name" value="Rhodanese-like domain"/>
    <property type="match status" value="1"/>
</dbReference>
<dbReference type="RefSeq" id="WP_021920378.1">
    <property type="nucleotide sequence ID" value="NZ_CAKXKJ010000014.1"/>
</dbReference>
<dbReference type="SUPFAM" id="SSF52821">
    <property type="entry name" value="Rhodanese/Cell cycle control phosphatase"/>
    <property type="match status" value="1"/>
</dbReference>
<dbReference type="Proteomes" id="UP000260649">
    <property type="component" value="Unassembled WGS sequence"/>
</dbReference>
<dbReference type="CDD" id="cd00158">
    <property type="entry name" value="RHOD"/>
    <property type="match status" value="1"/>
</dbReference>
<dbReference type="PANTHER" id="PTHR43031:SF16">
    <property type="entry name" value="OXIDOREDUCTASE"/>
    <property type="match status" value="1"/>
</dbReference>
<dbReference type="PROSITE" id="PS50206">
    <property type="entry name" value="RHODANESE_3"/>
    <property type="match status" value="1"/>
</dbReference>
<name>A0A3E2B298_9FIRM</name>
<gene>
    <name evidence="2" type="ORF">DV520_09095</name>
</gene>
<evidence type="ECO:0000313" key="3">
    <source>
        <dbReference type="Proteomes" id="UP000260649"/>
    </source>
</evidence>
<protein>
    <submittedName>
        <fullName evidence="2">Rhodanese-like domain-containing protein</fullName>
    </submittedName>
</protein>
<dbReference type="EMBL" id="QQRQ01000016">
    <property type="protein sequence ID" value="RFT06150.1"/>
    <property type="molecule type" value="Genomic_DNA"/>
</dbReference>
<dbReference type="InterPro" id="IPR001763">
    <property type="entry name" value="Rhodanese-like_dom"/>
</dbReference>
<evidence type="ECO:0000259" key="1">
    <source>
        <dbReference type="PROSITE" id="PS50206"/>
    </source>
</evidence>
<dbReference type="OrthoDB" id="9800872at2"/>
<dbReference type="AlphaFoldDB" id="A0A3E2B298"/>
<sequence length="119" mass="13250">MGILSHLFCIDINRGVRNYQATPGAVLLDVRSRESYARKRIPESRNLPLEELSRAKEVLPDLSVPLFVYAYGGETSARAVSRLKDMGYTQVHDIGGLKKCCGSHGYYGPTEGTRWFSSP</sequence>
<dbReference type="InterPro" id="IPR036873">
    <property type="entry name" value="Rhodanese-like_dom_sf"/>
</dbReference>
<organism evidence="2 3">
    <name type="scientific">Evtepia gabavorous</name>
    <dbReference type="NCBI Taxonomy" id="2211183"/>
    <lineage>
        <taxon>Bacteria</taxon>
        <taxon>Bacillati</taxon>
        <taxon>Bacillota</taxon>
        <taxon>Clostridia</taxon>
        <taxon>Eubacteriales</taxon>
        <taxon>Evtepia</taxon>
    </lineage>
</organism>
<proteinExistence type="predicted"/>